<accession>A0ABT4H7J4</accession>
<name>A0ABT4H7J4_PAEAL</name>
<sequence>MNLYTYVENNPLQYIDPTGNSKCAFTETAMECVGNGKGGGGGSASNSYVGSTVVRGNAYAPPPKISRVSPKVKFEVSWNEAKSFNKLNIEKALKPKGTGNGASSSIKSVDDILKGASPGRVTKGKATQYGKPGGYKHALDDFNSMGVTGVKDIPGGKVGKLPDGRTINVREKSSDGRPTLEIYDGKKSTKIRYDD</sequence>
<evidence type="ECO:0000313" key="2">
    <source>
        <dbReference type="EMBL" id="MCY9764955.1"/>
    </source>
</evidence>
<comment type="caution">
    <text evidence="2">The sequence shown here is derived from an EMBL/GenBank/DDBJ whole genome shotgun (WGS) entry which is preliminary data.</text>
</comment>
<dbReference type="Proteomes" id="UP001527181">
    <property type="component" value="Unassembled WGS sequence"/>
</dbReference>
<keyword evidence="3" id="KW-1185">Reference proteome</keyword>
<feature type="compositionally biased region" description="Basic and acidic residues" evidence="1">
    <location>
        <begin position="160"/>
        <end position="175"/>
    </location>
</feature>
<gene>
    <name evidence="2" type="ORF">M5X12_31140</name>
</gene>
<evidence type="ECO:0000256" key="1">
    <source>
        <dbReference type="SAM" id="MobiDB-lite"/>
    </source>
</evidence>
<feature type="compositionally biased region" description="Basic and acidic residues" evidence="1">
    <location>
        <begin position="183"/>
        <end position="195"/>
    </location>
</feature>
<feature type="region of interest" description="Disordered" evidence="1">
    <location>
        <begin position="153"/>
        <end position="195"/>
    </location>
</feature>
<organism evidence="2 3">
    <name type="scientific">Paenibacillus alvei</name>
    <name type="common">Bacillus alvei</name>
    <dbReference type="NCBI Taxonomy" id="44250"/>
    <lineage>
        <taxon>Bacteria</taxon>
        <taxon>Bacillati</taxon>
        <taxon>Bacillota</taxon>
        <taxon>Bacilli</taxon>
        <taxon>Bacillales</taxon>
        <taxon>Paenibacillaceae</taxon>
        <taxon>Paenibacillus</taxon>
    </lineage>
</organism>
<proteinExistence type="predicted"/>
<protein>
    <recommendedName>
        <fullName evidence="4">RHS repeat-associated core domain-containing protein</fullName>
    </recommendedName>
</protein>
<dbReference type="RefSeq" id="WP_005551660.1">
    <property type="nucleotide sequence ID" value="NZ_JAMDNK010000066.1"/>
</dbReference>
<evidence type="ECO:0000313" key="3">
    <source>
        <dbReference type="Proteomes" id="UP001527181"/>
    </source>
</evidence>
<dbReference type="EMBL" id="JAMDNP010000140">
    <property type="protein sequence ID" value="MCY9764955.1"/>
    <property type="molecule type" value="Genomic_DNA"/>
</dbReference>
<reference evidence="2 3" key="1">
    <citation type="submission" date="2022-05" db="EMBL/GenBank/DDBJ databases">
        <title>Genome Sequencing of Bee-Associated Microbes.</title>
        <authorList>
            <person name="Dunlap C."/>
        </authorList>
    </citation>
    <scope>NUCLEOTIDE SEQUENCE [LARGE SCALE GENOMIC DNA]</scope>
    <source>
        <strain evidence="2 3">NRRL B-04010</strain>
    </source>
</reference>
<evidence type="ECO:0008006" key="4">
    <source>
        <dbReference type="Google" id="ProtNLM"/>
    </source>
</evidence>
<dbReference type="GeneID" id="303483946"/>